<comment type="subcellular location">
    <subcellularLocation>
        <location evidence="1 12">Cell membrane</location>
        <topology evidence="1 12">Multi-pass membrane protein</topology>
    </subcellularLocation>
</comment>
<evidence type="ECO:0000256" key="7">
    <source>
        <dbReference type="ARBA" id="ARBA00023065"/>
    </source>
</evidence>
<evidence type="ECO:0000313" key="14">
    <source>
        <dbReference type="Proteomes" id="UP001244297"/>
    </source>
</evidence>
<keyword evidence="14" id="KW-1185">Reference proteome</keyword>
<keyword evidence="8 12" id="KW-0472">Membrane</keyword>
<comment type="function">
    <text evidence="12">Fluoride-specific ion channel. Important for reducing fluoride concentration in the cell, thus reducing its toxicity.</text>
</comment>
<dbReference type="PANTHER" id="PTHR28259:SF1">
    <property type="entry name" value="FLUORIDE EXPORT PROTEIN 1-RELATED"/>
    <property type="match status" value="1"/>
</dbReference>
<feature type="transmembrane region" description="Helical" evidence="12">
    <location>
        <begin position="36"/>
        <end position="56"/>
    </location>
</feature>
<dbReference type="Proteomes" id="UP001244297">
    <property type="component" value="Unassembled WGS sequence"/>
</dbReference>
<dbReference type="PANTHER" id="PTHR28259">
    <property type="entry name" value="FLUORIDE EXPORT PROTEIN 1-RELATED"/>
    <property type="match status" value="1"/>
</dbReference>
<dbReference type="EMBL" id="JAUFPT010000027">
    <property type="protein sequence ID" value="MDN3570996.1"/>
    <property type="molecule type" value="Genomic_DNA"/>
</dbReference>
<dbReference type="InterPro" id="IPR003691">
    <property type="entry name" value="FluC"/>
</dbReference>
<evidence type="ECO:0000256" key="6">
    <source>
        <dbReference type="ARBA" id="ARBA00023053"/>
    </source>
</evidence>
<keyword evidence="5 12" id="KW-1133">Transmembrane helix</keyword>
<feature type="transmembrane region" description="Helical" evidence="12">
    <location>
        <begin position="68"/>
        <end position="92"/>
    </location>
</feature>
<gene>
    <name evidence="12 13" type="primary">crcB</name>
    <name evidence="12" type="synonym">fluC</name>
    <name evidence="13" type="ORF">QWZ18_10190</name>
</gene>
<feature type="binding site" evidence="12">
    <location>
        <position position="76"/>
    </location>
    <ligand>
        <name>Na(+)</name>
        <dbReference type="ChEBI" id="CHEBI:29101"/>
        <note>structural</note>
    </ligand>
</feature>
<feature type="transmembrane region" description="Helical" evidence="12">
    <location>
        <begin position="98"/>
        <end position="126"/>
    </location>
</feature>
<keyword evidence="4 12" id="KW-0812">Transmembrane</keyword>
<accession>A0ABT8AME1</accession>
<organism evidence="13 14">
    <name type="scientific">Methylobacterium longum</name>
    <dbReference type="NCBI Taxonomy" id="767694"/>
    <lineage>
        <taxon>Bacteria</taxon>
        <taxon>Pseudomonadati</taxon>
        <taxon>Pseudomonadota</taxon>
        <taxon>Alphaproteobacteria</taxon>
        <taxon>Hyphomicrobiales</taxon>
        <taxon>Methylobacteriaceae</taxon>
        <taxon>Methylobacterium</taxon>
    </lineage>
</organism>
<keyword evidence="6 12" id="KW-0915">Sodium</keyword>
<evidence type="ECO:0000256" key="5">
    <source>
        <dbReference type="ARBA" id="ARBA00022989"/>
    </source>
</evidence>
<evidence type="ECO:0000256" key="12">
    <source>
        <dbReference type="HAMAP-Rule" id="MF_00454"/>
    </source>
</evidence>
<keyword evidence="12" id="KW-0813">Transport</keyword>
<comment type="activity regulation">
    <text evidence="12">Na(+) is not transported, but it plays an essential structural role and its presence is essential for fluoride channel function.</text>
</comment>
<keyword evidence="12" id="KW-0479">Metal-binding</keyword>
<evidence type="ECO:0000256" key="9">
    <source>
        <dbReference type="ARBA" id="ARBA00023303"/>
    </source>
</evidence>
<dbReference type="HAMAP" id="MF_00454">
    <property type="entry name" value="FluC"/>
    <property type="match status" value="1"/>
</dbReference>
<keyword evidence="7 12" id="KW-0406">Ion transport</keyword>
<comment type="catalytic activity">
    <reaction evidence="11">
        <text>fluoride(in) = fluoride(out)</text>
        <dbReference type="Rhea" id="RHEA:76159"/>
        <dbReference type="ChEBI" id="CHEBI:17051"/>
    </reaction>
    <physiologicalReaction direction="left-to-right" evidence="11">
        <dbReference type="Rhea" id="RHEA:76160"/>
    </physiologicalReaction>
</comment>
<dbReference type="RefSeq" id="WP_238289324.1">
    <property type="nucleotide sequence ID" value="NZ_BPQS01000015.1"/>
</dbReference>
<sequence length="129" mass="12745">MINTLIVILGAGLGGGTRHGINVAVARLLPGLGFPLATLIINVLGSFLMGVLAEGFALRGAAGHPARLFLTTGILGGFTTFSTFSLDAISLYERGEPAAAAGYVVASVAAGLVGLVAGLALVRAILSGG</sequence>
<comment type="caution">
    <text evidence="13">The sequence shown here is derived from an EMBL/GenBank/DDBJ whole genome shotgun (WGS) entry which is preliminary data.</text>
</comment>
<evidence type="ECO:0000256" key="1">
    <source>
        <dbReference type="ARBA" id="ARBA00004651"/>
    </source>
</evidence>
<name>A0ABT8AME1_9HYPH</name>
<evidence type="ECO:0000313" key="13">
    <source>
        <dbReference type="EMBL" id="MDN3570996.1"/>
    </source>
</evidence>
<keyword evidence="2 12" id="KW-1003">Cell membrane</keyword>
<evidence type="ECO:0000256" key="11">
    <source>
        <dbReference type="ARBA" id="ARBA00035585"/>
    </source>
</evidence>
<keyword evidence="9 12" id="KW-0407">Ion channel</keyword>
<evidence type="ECO:0000256" key="10">
    <source>
        <dbReference type="ARBA" id="ARBA00035120"/>
    </source>
</evidence>
<dbReference type="Pfam" id="PF02537">
    <property type="entry name" value="CRCB"/>
    <property type="match status" value="1"/>
</dbReference>
<proteinExistence type="inferred from homology"/>
<evidence type="ECO:0000256" key="4">
    <source>
        <dbReference type="ARBA" id="ARBA00022692"/>
    </source>
</evidence>
<evidence type="ECO:0000256" key="3">
    <source>
        <dbReference type="ARBA" id="ARBA00022519"/>
    </source>
</evidence>
<comment type="similarity">
    <text evidence="10 12">Belongs to the fluoride channel Fluc/FEX (TC 1.A.43) family.</text>
</comment>
<reference evidence="14" key="1">
    <citation type="journal article" date="2019" name="Int. J. Syst. Evol. Microbiol.">
        <title>The Global Catalogue of Microorganisms (GCM) 10K type strain sequencing project: providing services to taxonomists for standard genome sequencing and annotation.</title>
        <authorList>
            <consortium name="The Broad Institute Genomics Platform"/>
            <consortium name="The Broad Institute Genome Sequencing Center for Infectious Disease"/>
            <person name="Wu L."/>
            <person name="Ma J."/>
        </authorList>
    </citation>
    <scope>NUCLEOTIDE SEQUENCE [LARGE SCALE GENOMIC DNA]</scope>
    <source>
        <strain evidence="14">CECT 7806</strain>
    </source>
</reference>
<evidence type="ECO:0000256" key="8">
    <source>
        <dbReference type="ARBA" id="ARBA00023136"/>
    </source>
</evidence>
<keyword evidence="3" id="KW-0997">Cell inner membrane</keyword>
<protein>
    <recommendedName>
        <fullName evidence="12">Fluoride-specific ion channel FluC</fullName>
    </recommendedName>
</protein>
<evidence type="ECO:0000256" key="2">
    <source>
        <dbReference type="ARBA" id="ARBA00022475"/>
    </source>
</evidence>
<dbReference type="NCBIfam" id="NF010794">
    <property type="entry name" value="PRK14198.1"/>
    <property type="match status" value="1"/>
</dbReference>
<feature type="binding site" evidence="12">
    <location>
        <position position="79"/>
    </location>
    <ligand>
        <name>Na(+)</name>
        <dbReference type="ChEBI" id="CHEBI:29101"/>
        <note>structural</note>
    </ligand>
</feature>